<dbReference type="InterPro" id="IPR044004">
    <property type="entry name" value="TSP1_spondin_dom"/>
</dbReference>
<dbReference type="FunFam" id="2.20.100.10:FF:000019">
    <property type="entry name" value="Thrombospondin type 1 domain containing 7A"/>
    <property type="match status" value="1"/>
</dbReference>
<dbReference type="SUPFAM" id="SSF82895">
    <property type="entry name" value="TSP-1 type 1 repeat"/>
    <property type="match status" value="10"/>
</dbReference>
<feature type="domain" description="Spondin-like TSP1" evidence="4">
    <location>
        <begin position="468"/>
        <end position="523"/>
    </location>
</feature>
<dbReference type="Proteomes" id="UP001152795">
    <property type="component" value="Unassembled WGS sequence"/>
</dbReference>
<dbReference type="InterPro" id="IPR000884">
    <property type="entry name" value="TSP1_rpt"/>
</dbReference>
<feature type="non-terminal residue" evidence="5">
    <location>
        <position position="1333"/>
    </location>
</feature>
<dbReference type="GO" id="GO:0030036">
    <property type="term" value="P:actin cytoskeleton organization"/>
    <property type="evidence" value="ECO:0007669"/>
    <property type="project" value="TreeGrafter"/>
</dbReference>
<reference evidence="5" key="1">
    <citation type="submission" date="2020-04" db="EMBL/GenBank/DDBJ databases">
        <authorList>
            <person name="Alioto T."/>
            <person name="Alioto T."/>
            <person name="Gomez Garrido J."/>
        </authorList>
    </citation>
    <scope>NUCLEOTIDE SEQUENCE</scope>
    <source>
        <strain evidence="5">A484AB</strain>
    </source>
</reference>
<evidence type="ECO:0000313" key="5">
    <source>
        <dbReference type="EMBL" id="CAB3989432.1"/>
    </source>
</evidence>
<dbReference type="PANTHER" id="PTHR11311">
    <property type="entry name" value="SPONDIN"/>
    <property type="match status" value="1"/>
</dbReference>
<feature type="domain" description="Spondin-like TSP1" evidence="4">
    <location>
        <begin position="233"/>
        <end position="282"/>
    </location>
</feature>
<name>A0A6S7GIP7_PARCT</name>
<protein>
    <recommendedName>
        <fullName evidence="4">Spondin-like TSP1 domain-containing protein</fullName>
    </recommendedName>
</protein>
<dbReference type="Pfam" id="PF00090">
    <property type="entry name" value="TSP_1"/>
    <property type="match status" value="3"/>
</dbReference>
<proteinExistence type="predicted"/>
<dbReference type="InterPro" id="IPR036383">
    <property type="entry name" value="TSP1_rpt_sf"/>
</dbReference>
<evidence type="ECO:0000259" key="4">
    <source>
        <dbReference type="Pfam" id="PF19028"/>
    </source>
</evidence>
<dbReference type="InterPro" id="IPR051418">
    <property type="entry name" value="Spondin/Thrombospondin_T1"/>
</dbReference>
<comment type="caution">
    <text evidence="5">The sequence shown here is derived from an EMBL/GenBank/DDBJ whole genome shotgun (WGS) entry which is preliminary data.</text>
</comment>
<dbReference type="Pfam" id="PF19028">
    <property type="entry name" value="TSP1_spondin"/>
    <property type="match status" value="5"/>
</dbReference>
<dbReference type="OrthoDB" id="5814848at2759"/>
<organism evidence="5 6">
    <name type="scientific">Paramuricea clavata</name>
    <name type="common">Red gorgonian</name>
    <name type="synonym">Violescent sea-whip</name>
    <dbReference type="NCBI Taxonomy" id="317549"/>
    <lineage>
        <taxon>Eukaryota</taxon>
        <taxon>Metazoa</taxon>
        <taxon>Cnidaria</taxon>
        <taxon>Anthozoa</taxon>
        <taxon>Octocorallia</taxon>
        <taxon>Malacalcyonacea</taxon>
        <taxon>Plexauridae</taxon>
        <taxon>Paramuricea</taxon>
    </lineage>
</organism>
<accession>A0A6S7GIP7</accession>
<feature type="domain" description="Spondin-like TSP1" evidence="4">
    <location>
        <begin position="853"/>
        <end position="905"/>
    </location>
</feature>
<sequence length="1333" mass="146215">MASIFWNVILLSLFFCASYGTQVKWTISLPNKCVANDTVSGVCARSRTVQCVKTLSGQIIPDYYCNNVSTRPASLIECATQKCPGRCVVSMWSSWQPCDVACARKFKFRIRSVRWRDNDAVACPPLLEKSPCSQCAGNSNAFYLWLVGDWGNCRAFTTVPVYKLNANQSNVAASGKNLCGAKLKIGKATRKVKCVDTNGVEQKVRKCLNSKDKDGRITQRPERSKVCHFACDCHVSAWNAWSGCPVDCSRTEESRTRGILYPPQLGGKACGHLVETRPCNTKCPSYTWYASSWGECRNQGDMNTTRCGDGFKERVVFCIESNSGNDVQPVGDHLCDAASKPVARQLCQTPCPRDCVVSGWNAWEPCSISCGAAGVKRQVRSVVQAAKNGGADCPSLVQMSKCEVVPCASWSSVQWSQCISAARCGGGMKHRLVYCRGVAGTWKRDDVCSGQPTPLRTMNCTVPCPNDCVVSEWGEWGTCSESCGAQGGVQVRKRSILAYPSSIRTPCPSADKLIATQKCNVGKLCESTYMWKTTTWGPCERNVTGKCGDAEGIQRRGVHCGNDVRNFTNDTQCGNMTKPPTMKQCDVPCPRDCVLSAWGKWSACNATCQIQGIQISKRYILQNAEYGGLACSNGSHNGMEIKTRPCRSNQPCYNYTWSVTPWRDCQILPQVKLTPSTCGAGYQTRNISCVRSDGKLMETSYCFESSLETPPKTLKECWKPCDDHCVRSSWSEWTQCPNRCTRTAPVRSRRRQVVNLSPARGGFSAKCPRLTASDFVETEDCPKIPCKSYNWYAAPFASCLPLNSATCCGQGSKERHVLCQDQSDLSFVPESHCDQATKPSSRENCLVECTQDCVVSSWGKWDQLCSNTCGNSLRTRQRTVLKQPLGFGRACPSLVDKQLCHEPACISFTWKVGIWNTCQLTSQAGICGNGTQTRQVVCSPDPARDWICAKQAPKPAVVQKCSLSCPGDCVVSIWTSWNPCVPSKGGCVQNRWRKTERQEHVTSVKKCSGYAIEKINCTCPSPGKVVTSDWTTCVLNQILGPGCGKGMQYRSVKCEGENGTMLDKKHCPNFDTTLPSRDCEIPCPVDCIMGDWNEWSRCTTACGPDGKIQRSRKVIMFRQNGGRKCPEGTQFRPCNNMPCYTYSLSRGAWGKCYVNGRGCGYGSQSRETVCRRSDGEIVGWHFCFGQLKKSSDDAAKLKVLQDAINNSSQLTLTSSRGCVVSCPGDCFMSVWSDWSECGSNCFGNDTKYSQTRTRVIISSPDAGGKACSSDLLQTQECKSVGSLCIGAQWRTSAWQGNGTRAVWCETSSGVKVTGACAARNKPSETKSCSPTCS</sequence>
<dbReference type="Gene3D" id="2.20.100.10">
    <property type="entry name" value="Thrombospondin type-1 (TSP1) repeat"/>
    <property type="match status" value="9"/>
</dbReference>
<dbReference type="SMART" id="SM00209">
    <property type="entry name" value="TSP1"/>
    <property type="match status" value="14"/>
</dbReference>
<dbReference type="Pfam" id="PF19030">
    <property type="entry name" value="TSP1_ADAMTS"/>
    <property type="match status" value="4"/>
</dbReference>
<evidence type="ECO:0000313" key="6">
    <source>
        <dbReference type="Proteomes" id="UP001152795"/>
    </source>
</evidence>
<dbReference type="PROSITE" id="PS50092">
    <property type="entry name" value="TSP1"/>
    <property type="match status" value="11"/>
</dbReference>
<keyword evidence="1" id="KW-0732">Signal</keyword>
<dbReference type="EMBL" id="CACRXK020001487">
    <property type="protein sequence ID" value="CAB3989432.1"/>
    <property type="molecule type" value="Genomic_DNA"/>
</dbReference>
<evidence type="ECO:0000256" key="2">
    <source>
        <dbReference type="ARBA" id="ARBA00023157"/>
    </source>
</evidence>
<keyword evidence="6" id="KW-1185">Reference proteome</keyword>
<dbReference type="GO" id="GO:0005886">
    <property type="term" value="C:plasma membrane"/>
    <property type="evidence" value="ECO:0007669"/>
    <property type="project" value="TreeGrafter"/>
</dbReference>
<evidence type="ECO:0000256" key="3">
    <source>
        <dbReference type="ARBA" id="ARBA00023180"/>
    </source>
</evidence>
<dbReference type="PANTHER" id="PTHR11311:SF30">
    <property type="entry name" value="SPONDIN-LIKE TSP1 DOMAIN-CONTAINING PROTEIN"/>
    <property type="match status" value="1"/>
</dbReference>
<evidence type="ECO:0000256" key="1">
    <source>
        <dbReference type="ARBA" id="ARBA00022729"/>
    </source>
</evidence>
<keyword evidence="2" id="KW-1015">Disulfide bond</keyword>
<gene>
    <name evidence="5" type="ORF">PACLA_8A058802</name>
</gene>
<feature type="domain" description="Spondin-like TSP1" evidence="4">
    <location>
        <begin position="1087"/>
        <end position="1139"/>
    </location>
</feature>
<keyword evidence="3" id="KW-0325">Glycoprotein</keyword>
<feature type="domain" description="Spondin-like TSP1" evidence="4">
    <location>
        <begin position="355"/>
        <end position="407"/>
    </location>
</feature>